<reference evidence="2" key="1">
    <citation type="submission" date="2021-02" db="EMBL/GenBank/DDBJ databases">
        <title>Genome-Resolved Metagenomics of a Microbial Community Performing Photosynthetic Biological Nutrient Removal.</title>
        <authorList>
            <person name="Mcdaniel E.A."/>
        </authorList>
    </citation>
    <scope>NUCLEOTIDE SEQUENCE</scope>
    <source>
        <strain evidence="2">UWPOB_OBS1</strain>
    </source>
</reference>
<keyword evidence="1" id="KW-0732">Signal</keyword>
<organism evidence="2 3">
    <name type="scientific">Candidatus Obscuribacter phosphatis</name>
    <dbReference type="NCBI Taxonomy" id="1906157"/>
    <lineage>
        <taxon>Bacteria</taxon>
        <taxon>Bacillati</taxon>
        <taxon>Candidatus Melainabacteria</taxon>
        <taxon>Candidatus Obscuribacterales</taxon>
        <taxon>Candidatus Obscuribacteraceae</taxon>
        <taxon>Candidatus Obscuribacter</taxon>
    </lineage>
</organism>
<dbReference type="AlphaFoldDB" id="A0A8J7P6V6"/>
<accession>A0A8J7P6V6</accession>
<comment type="caution">
    <text evidence="2">The sequence shown here is derived from an EMBL/GenBank/DDBJ whole genome shotgun (WGS) entry which is preliminary data.</text>
</comment>
<feature type="signal peptide" evidence="1">
    <location>
        <begin position="1"/>
        <end position="24"/>
    </location>
</feature>
<feature type="chain" id="PRO_5035163211" evidence="1">
    <location>
        <begin position="25"/>
        <end position="126"/>
    </location>
</feature>
<gene>
    <name evidence="2" type="ORF">J0M35_04250</name>
</gene>
<evidence type="ECO:0000313" key="2">
    <source>
        <dbReference type="EMBL" id="MBN8659549.1"/>
    </source>
</evidence>
<dbReference type="EMBL" id="JAFLCK010000004">
    <property type="protein sequence ID" value="MBN8659549.1"/>
    <property type="molecule type" value="Genomic_DNA"/>
</dbReference>
<proteinExistence type="predicted"/>
<dbReference type="Proteomes" id="UP000664277">
    <property type="component" value="Unassembled WGS sequence"/>
</dbReference>
<name>A0A8J7P6V6_9BACT</name>
<evidence type="ECO:0000313" key="3">
    <source>
        <dbReference type="Proteomes" id="UP000664277"/>
    </source>
</evidence>
<protein>
    <submittedName>
        <fullName evidence="2">Uncharacterized protein</fullName>
    </submittedName>
</protein>
<evidence type="ECO:0000256" key="1">
    <source>
        <dbReference type="SAM" id="SignalP"/>
    </source>
</evidence>
<sequence>MKNKVFALVTASVLTLGAAMPSMAADGPLGSVASFFGSVTAGVFDAPQGVLVNSLWRMPYKTQRILAEKFGDEKGLGQNLAAFVIGVPTGFVWGMPYGAITGARHGFVTGWEKPFSTESYLVTEEK</sequence>